<evidence type="ECO:0000259" key="5">
    <source>
        <dbReference type="Pfam" id="PF24827"/>
    </source>
</evidence>
<reference evidence="6 7" key="1">
    <citation type="submission" date="2019-01" db="EMBL/GenBank/DDBJ databases">
        <title>Muriicola soli sp. nov., isolated from soil.</title>
        <authorList>
            <person name="Kang H.J."/>
            <person name="Kim S.B."/>
        </authorList>
    </citation>
    <scope>NUCLEOTIDE SEQUENCE [LARGE SCALE GENOMIC DNA]</scope>
    <source>
        <strain evidence="6 7">MMS17-SY002</strain>
    </source>
</reference>
<dbReference type="SUPFAM" id="SSF53187">
    <property type="entry name" value="Zn-dependent exopeptidases"/>
    <property type="match status" value="1"/>
</dbReference>
<evidence type="ECO:0000256" key="2">
    <source>
        <dbReference type="ARBA" id="ARBA00022723"/>
    </source>
</evidence>
<sequence length="397" mass="45351">MTEIITPRDTRMKRIIGHVKGKEPGPVLVFFGGVHGNEPSGIQALEHVFKELNRDPLPVKGNIYGIAGNIPALLQKKRYLDRDLNRIWLKEEIREMEEGTPKNVTSEDQQMLAILEVIRDLLTAHQEPFYFIDFHTTSSKTLPFITINDAMINRKFARQFPVPIILGIEEYLEGPVLNYINEYGYVAVGFESGQHASEEAKINSIAFFWLCLVNSGALAGESLKQYKNCLQQLKQSAANNRSFYEITERYAIEPQDSYTMEPGFESFELVPKGTTLASHNGKTVATTKKGILFMPLYQKQGAEGFFMIKRIPKWILGISSLLRKVKADYLLASLPGVSWKDKSKSQLIVNLRVARYYSKAIFHLLGYRNRTLDSEHLLIKNREKVARNELYKDAPWF</sequence>
<accession>A0A411EC74</accession>
<dbReference type="Proteomes" id="UP000290889">
    <property type="component" value="Chromosome"/>
</dbReference>
<protein>
    <submittedName>
        <fullName evidence="6">Aspartoacylase</fullName>
    </submittedName>
</protein>
<dbReference type="OrthoDB" id="1523003at2"/>
<gene>
    <name evidence="6" type="ORF">EQY75_12930</name>
</gene>
<evidence type="ECO:0000313" key="7">
    <source>
        <dbReference type="Proteomes" id="UP000290889"/>
    </source>
</evidence>
<organism evidence="6 7">
    <name type="scientific">Muriicola soli</name>
    <dbReference type="NCBI Taxonomy" id="2507538"/>
    <lineage>
        <taxon>Bacteria</taxon>
        <taxon>Pseudomonadati</taxon>
        <taxon>Bacteroidota</taxon>
        <taxon>Flavobacteriia</taxon>
        <taxon>Flavobacteriales</taxon>
        <taxon>Flavobacteriaceae</taxon>
        <taxon>Muriicola</taxon>
    </lineage>
</organism>
<evidence type="ECO:0000256" key="3">
    <source>
        <dbReference type="ARBA" id="ARBA00022801"/>
    </source>
</evidence>
<dbReference type="GO" id="GO:0016788">
    <property type="term" value="F:hydrolase activity, acting on ester bonds"/>
    <property type="evidence" value="ECO:0007669"/>
    <property type="project" value="InterPro"/>
</dbReference>
<proteinExistence type="predicted"/>
<dbReference type="PANTHER" id="PTHR15162">
    <property type="entry name" value="ASPARTOACYLASE"/>
    <property type="match status" value="1"/>
</dbReference>
<dbReference type="EMBL" id="CP035544">
    <property type="protein sequence ID" value="QBA65355.1"/>
    <property type="molecule type" value="Genomic_DNA"/>
</dbReference>
<evidence type="ECO:0000313" key="6">
    <source>
        <dbReference type="EMBL" id="QBA65355.1"/>
    </source>
</evidence>
<dbReference type="InterPro" id="IPR050178">
    <property type="entry name" value="AspA/AstE_fam"/>
</dbReference>
<evidence type="ECO:0000256" key="1">
    <source>
        <dbReference type="ARBA" id="ARBA00001947"/>
    </source>
</evidence>
<name>A0A411EC74_9FLAO</name>
<dbReference type="InterPro" id="IPR055438">
    <property type="entry name" value="AstE_AspA_cat"/>
</dbReference>
<dbReference type="Gene3D" id="3.40.630.10">
    <property type="entry name" value="Zn peptidases"/>
    <property type="match status" value="1"/>
</dbReference>
<dbReference type="AlphaFoldDB" id="A0A411EC74"/>
<evidence type="ECO:0000256" key="4">
    <source>
        <dbReference type="ARBA" id="ARBA00022833"/>
    </source>
</evidence>
<keyword evidence="7" id="KW-1185">Reference proteome</keyword>
<comment type="cofactor">
    <cofactor evidence="1">
        <name>Zn(2+)</name>
        <dbReference type="ChEBI" id="CHEBI:29105"/>
    </cofactor>
</comment>
<feature type="domain" description="Succinylglutamate desuccinylase/Aspartoacylase catalytic" evidence="5">
    <location>
        <begin position="24"/>
        <end position="195"/>
    </location>
</feature>
<keyword evidence="2" id="KW-0479">Metal-binding</keyword>
<dbReference type="Pfam" id="PF24827">
    <property type="entry name" value="AstE_AspA_cat"/>
    <property type="match status" value="1"/>
</dbReference>
<keyword evidence="4" id="KW-0862">Zinc</keyword>
<keyword evidence="3" id="KW-0378">Hydrolase</keyword>
<dbReference type="KEGG" id="mur:EQY75_12930"/>
<dbReference type="GO" id="GO:0005829">
    <property type="term" value="C:cytosol"/>
    <property type="evidence" value="ECO:0007669"/>
    <property type="project" value="TreeGrafter"/>
</dbReference>
<dbReference type="GO" id="GO:0046872">
    <property type="term" value="F:metal ion binding"/>
    <property type="evidence" value="ECO:0007669"/>
    <property type="project" value="UniProtKB-KW"/>
</dbReference>
<dbReference type="PANTHER" id="PTHR15162:SF7">
    <property type="entry name" value="SUCCINYLGLUTAMATE DESUCCINYLASE"/>
    <property type="match status" value="1"/>
</dbReference>